<dbReference type="Pfam" id="PF08126">
    <property type="entry name" value="Propeptide_C25"/>
    <property type="match status" value="1"/>
</dbReference>
<dbReference type="PANTHER" id="PTHR11532:SF57">
    <property type="entry name" value="CARBOXYPEPTIDASE D, B"/>
    <property type="match status" value="1"/>
</dbReference>
<feature type="domain" description="Peptidase M14" evidence="5">
    <location>
        <begin position="1065"/>
        <end position="1347"/>
    </location>
</feature>
<evidence type="ECO:0000259" key="5">
    <source>
        <dbReference type="PROSITE" id="PS52035"/>
    </source>
</evidence>
<dbReference type="SUPFAM" id="SSF52129">
    <property type="entry name" value="Caspase-like"/>
    <property type="match status" value="1"/>
</dbReference>
<dbReference type="RefSeq" id="WP_307261912.1">
    <property type="nucleotide sequence ID" value="NZ_JAUSVL010000001.1"/>
</dbReference>
<dbReference type="PRINTS" id="PR00765">
    <property type="entry name" value="CRBOXYPTASEA"/>
</dbReference>
<evidence type="ECO:0000313" key="6">
    <source>
        <dbReference type="EMBL" id="MDQ0290405.1"/>
    </source>
</evidence>
<dbReference type="EMBL" id="JAUSVL010000001">
    <property type="protein sequence ID" value="MDQ0290405.1"/>
    <property type="molecule type" value="Genomic_DNA"/>
</dbReference>
<dbReference type="InterPro" id="IPR018247">
    <property type="entry name" value="EF_Hand_1_Ca_BS"/>
</dbReference>
<evidence type="ECO:0000256" key="3">
    <source>
        <dbReference type="PROSITE-ProRule" id="PRU01379"/>
    </source>
</evidence>
<dbReference type="PROSITE" id="PS52035">
    <property type="entry name" value="PEPTIDASE_M14"/>
    <property type="match status" value="1"/>
</dbReference>
<dbReference type="Gene3D" id="3.40.50.1460">
    <property type="match status" value="1"/>
</dbReference>
<name>A0AAE3VH97_9BACT</name>
<dbReference type="GO" id="GO:0004197">
    <property type="term" value="F:cysteine-type endopeptidase activity"/>
    <property type="evidence" value="ECO:0007669"/>
    <property type="project" value="InterPro"/>
</dbReference>
<dbReference type="InterPro" id="IPR008969">
    <property type="entry name" value="CarboxyPept-like_regulatory"/>
</dbReference>
<gene>
    <name evidence="6" type="ORF">J3R75_002512</name>
</gene>
<dbReference type="GO" id="GO:0006518">
    <property type="term" value="P:peptide metabolic process"/>
    <property type="evidence" value="ECO:0007669"/>
    <property type="project" value="TreeGrafter"/>
</dbReference>
<dbReference type="GO" id="GO:0008270">
    <property type="term" value="F:zinc ion binding"/>
    <property type="evidence" value="ECO:0007669"/>
    <property type="project" value="InterPro"/>
</dbReference>
<evidence type="ECO:0000256" key="2">
    <source>
        <dbReference type="ARBA" id="ARBA00023180"/>
    </source>
</evidence>
<evidence type="ECO:0000313" key="7">
    <source>
        <dbReference type="Proteomes" id="UP001238163"/>
    </source>
</evidence>
<dbReference type="InterPro" id="IPR029030">
    <property type="entry name" value="Caspase-like_dom_sf"/>
</dbReference>
<dbReference type="Pfam" id="PF13620">
    <property type="entry name" value="CarboxypepD_reg"/>
    <property type="match status" value="1"/>
</dbReference>
<comment type="caution">
    <text evidence="6">The sequence shown here is derived from an EMBL/GenBank/DDBJ whole genome shotgun (WGS) entry which is preliminary data.</text>
</comment>
<organism evidence="6 7">
    <name type="scientific">Oligosphaera ethanolica</name>
    <dbReference type="NCBI Taxonomy" id="760260"/>
    <lineage>
        <taxon>Bacteria</taxon>
        <taxon>Pseudomonadati</taxon>
        <taxon>Lentisphaerota</taxon>
        <taxon>Oligosphaeria</taxon>
        <taxon>Oligosphaerales</taxon>
        <taxon>Oligosphaeraceae</taxon>
        <taxon>Oligosphaera</taxon>
    </lineage>
</organism>
<proteinExistence type="inferred from homology"/>
<feature type="active site" description="Proton donor/acceptor" evidence="3">
    <location>
        <position position="1315"/>
    </location>
</feature>
<dbReference type="InterPro" id="IPR029031">
    <property type="entry name" value="Gingipain_N_sf"/>
</dbReference>
<dbReference type="GO" id="GO:0005615">
    <property type="term" value="C:extracellular space"/>
    <property type="evidence" value="ECO:0007669"/>
    <property type="project" value="TreeGrafter"/>
</dbReference>
<dbReference type="SMART" id="SM00631">
    <property type="entry name" value="Zn_pept"/>
    <property type="match status" value="1"/>
</dbReference>
<dbReference type="SUPFAM" id="SSF53187">
    <property type="entry name" value="Zn-dependent exopeptidases"/>
    <property type="match status" value="1"/>
</dbReference>
<protein>
    <recommendedName>
        <fullName evidence="5">Peptidase M14 domain-containing protein</fullName>
    </recommendedName>
</protein>
<dbReference type="Pfam" id="PF00246">
    <property type="entry name" value="Peptidase_M14"/>
    <property type="match status" value="1"/>
</dbReference>
<dbReference type="Proteomes" id="UP001238163">
    <property type="component" value="Unassembled WGS sequence"/>
</dbReference>
<sequence>MKVPQKQRRGSGWLLPLLLVCALLLGLRMMLRLARDNAHAGREDTPEISARPPSAAPALGRATLPVAGSERDLAAAFRPAAGSANTSGTVSASRNGTGRGHHGLFQVTEIRPDCTLFSFVAEAYDLSEVERNDGRFSRVRSATGWPLALRGKPELPVYRVDLLLPELGDYELQLLASEYVDIPCLPPVPSCGMLLRSAAPFECAPDPAVYGGAAPFPAQVLTEVQTYRLRGAAGLAARVAPFQYLPAAGVLRVYTRLDMALRCAGSRAEDYPVLSDESLYAQLQSDAFINAGLLRTAPAPAPASVGTILMLCPDAWTDALVDFVTWKERVGYRVLVSGYPTDTGAGAAAIKAYVQSAYENETVSHVLLCGDEKDLPPYERSTHVSNPEAYPPTTDIPYAWVDGDDVYADLFLSRLSATSGAELGRILTKLRRYEEQAPLVDEHAGRALFMASDASGSEGISEGKKDWAFLNEFRQTLLSAGCISADSPTLYDPGASASTLITHLNDGVGLLYYLGHGQNTSFSTTGFSSAQAKALSNGMALPFIVSPVCNNGNFAYTSDCLAEAFFKATDGGGERHGAAAVIASTSETYWNPPIYLLQEITDRAVAAMSAERLQSMGAYSWAGIFAGVDYAAASSIPGEFEGVDAPAEYFAKQMHVFGDASQVARLRQLVPMTVSHAVAVAADGAELLTVSVTVAGNAAALAGAAVCVQATDGVRLAAGRTNAEGIVTLRIDGEYNTVSLSVLDAAAPFYLSDISLGPMLLTPQVQLPSGWPATVALALSSGAAEWSLASGALPEGIALNADGVLSGTAVGLGHYEVQVHSIPQTAPGLARDFALSIDVVAPEEAQGEMVEFFVGRDYDLPLSLPPQYAQAAYRCVGVAGTAPAGLTLLDDGRCVGQPAAAGVTEARCLYHAAELGYLAVAYRLVTYAEPDADADGLLSHQELLQFLYDWHDAGGLPASRDAVIGQWANNGVEEGGTSRRTDVPAVAPVDDIPVGTATPWRVGVQYRSAEELQALYAQGLDITSIQNGVVWLELSEEQWQQLQQDDLVLVASEYLPAQRRSVNPLYLSDTAINERLLALAAQNWTICRPDYVGQSTQGRDMLALRIGALQGDTAVPELLLTGAIHGDERPGAMLALGFAEYLLAAHAGGDERVRSLLDKVAIWVMPMVNPDGVAAVTRQNAKNIDLNRNFPDGIVIPGLGTYAAASPLYQAGRQLETRALMRWCASRRFSAALHMHTGARLVCYPYGNNAAGIVTNYYSATPDDTLFRSLARNYATTNTAMAKSDVINSSEWYRCDGEFADWQYRYLGTLAMTVELMGPDKESTSAAHLERLWQENREALLGWAEQALAGVAGQIRDRASGRPVPHAQIRISGTQDTFGDCQGRFHRTLSPGTWQLTISAPGYADTVHSVSIAAGATVQLDVAMDLVAGCWLEPQFGRSRYVPAYENTLGWQLQVRTADATPDAWIVSCALPSGWALGLADDGTGAAARRWDDVATRSWLFLREDGPEGALAALSLRGVDNPSADGVLGFSLRWHGFEQALPSRHWLSAEPKTAVLALRPGWNFLGLPLYSRVTASIPEAIGQLWRWTPAGYRLSSLADLPAFSAAWAFVVDNGQDLHWALSGWQAPDGQLAYPAGWTALGSDWSRPVPRNPAGGAQWVTGYQNDGATSMRLDQLRPGRGCWFFSGVPGQWNLHE</sequence>
<accession>A0AAE3VH97</accession>
<dbReference type="PANTHER" id="PTHR11532">
    <property type="entry name" value="PROTEASE M14 CARBOXYPEPTIDASE"/>
    <property type="match status" value="1"/>
</dbReference>
<dbReference type="SUPFAM" id="SSF49464">
    <property type="entry name" value="Carboxypeptidase regulatory domain-like"/>
    <property type="match status" value="1"/>
</dbReference>
<keyword evidence="2" id="KW-0325">Glycoprotein</keyword>
<dbReference type="InterPro" id="IPR050753">
    <property type="entry name" value="Peptidase_M14_domain"/>
</dbReference>
<dbReference type="InterPro" id="IPR038490">
    <property type="entry name" value="Gingipain_propep_sf"/>
</dbReference>
<dbReference type="Gene3D" id="3.40.50.10390">
    <property type="entry name" value="Gingipain r, domain 1"/>
    <property type="match status" value="1"/>
</dbReference>
<comment type="similarity">
    <text evidence="3">Belongs to the peptidase M14 family.</text>
</comment>
<keyword evidence="1" id="KW-0732">Signal</keyword>
<evidence type="ECO:0000256" key="4">
    <source>
        <dbReference type="SAM" id="MobiDB-lite"/>
    </source>
</evidence>
<dbReference type="InterPro" id="IPR000834">
    <property type="entry name" value="Peptidase_M14"/>
</dbReference>
<reference evidence="6" key="1">
    <citation type="submission" date="2023-07" db="EMBL/GenBank/DDBJ databases">
        <title>Genomic Encyclopedia of Type Strains, Phase IV (KMG-IV): sequencing the most valuable type-strain genomes for metagenomic binning, comparative biology and taxonomic classification.</title>
        <authorList>
            <person name="Goeker M."/>
        </authorList>
    </citation>
    <scope>NUCLEOTIDE SEQUENCE</scope>
    <source>
        <strain evidence="6">DSM 24202</strain>
    </source>
</reference>
<dbReference type="Gene3D" id="2.60.40.1120">
    <property type="entry name" value="Carboxypeptidase-like, regulatory domain"/>
    <property type="match status" value="1"/>
</dbReference>
<feature type="region of interest" description="Disordered" evidence="4">
    <location>
        <begin position="40"/>
        <end position="59"/>
    </location>
</feature>
<dbReference type="InterPro" id="IPR001769">
    <property type="entry name" value="Gingipain"/>
</dbReference>
<keyword evidence="7" id="KW-1185">Reference proteome</keyword>
<dbReference type="GO" id="GO:0016485">
    <property type="term" value="P:protein processing"/>
    <property type="evidence" value="ECO:0007669"/>
    <property type="project" value="TreeGrafter"/>
</dbReference>
<dbReference type="GO" id="GO:0004181">
    <property type="term" value="F:metallocarboxypeptidase activity"/>
    <property type="evidence" value="ECO:0007669"/>
    <property type="project" value="InterPro"/>
</dbReference>
<dbReference type="Gene3D" id="2.60.40.3800">
    <property type="match status" value="1"/>
</dbReference>
<dbReference type="InterPro" id="IPR012600">
    <property type="entry name" value="Propeptide_C25"/>
</dbReference>
<dbReference type="PROSITE" id="PS00018">
    <property type="entry name" value="EF_HAND_1"/>
    <property type="match status" value="1"/>
</dbReference>
<dbReference type="Gene3D" id="3.40.630.10">
    <property type="entry name" value="Zn peptidases"/>
    <property type="match status" value="1"/>
</dbReference>
<evidence type="ECO:0000256" key="1">
    <source>
        <dbReference type="ARBA" id="ARBA00022729"/>
    </source>
</evidence>
<dbReference type="Pfam" id="PF01364">
    <property type="entry name" value="Peptidase_C25"/>
    <property type="match status" value="1"/>
</dbReference>